<accession>A0A420RQU6</accession>
<comment type="caution">
    <text evidence="3">The sequence shown here is derived from an EMBL/GenBank/DDBJ whole genome shotgun (WGS) entry which is preliminary data.</text>
</comment>
<name>A0A420RQU6_FUSOX</name>
<proteinExistence type="predicted"/>
<keyword evidence="2" id="KW-0472">Membrane</keyword>
<evidence type="ECO:0000313" key="4">
    <source>
        <dbReference type="Proteomes" id="UP000285860"/>
    </source>
</evidence>
<feature type="compositionally biased region" description="Pro residues" evidence="1">
    <location>
        <begin position="154"/>
        <end position="171"/>
    </location>
</feature>
<feature type="region of interest" description="Disordered" evidence="1">
    <location>
        <begin position="152"/>
        <end position="173"/>
    </location>
</feature>
<protein>
    <submittedName>
        <fullName evidence="3">Uncharacterized protein</fullName>
    </submittedName>
</protein>
<dbReference type="VEuPathDB" id="FungiDB:FOIG_09699"/>
<feature type="region of interest" description="Disordered" evidence="1">
    <location>
        <begin position="266"/>
        <end position="300"/>
    </location>
</feature>
<evidence type="ECO:0000313" key="3">
    <source>
        <dbReference type="EMBL" id="RKL19368.1"/>
    </source>
</evidence>
<feature type="compositionally biased region" description="Polar residues" evidence="1">
    <location>
        <begin position="266"/>
        <end position="284"/>
    </location>
</feature>
<keyword evidence="2" id="KW-1133">Transmembrane helix</keyword>
<evidence type="ECO:0000256" key="1">
    <source>
        <dbReference type="SAM" id="MobiDB-lite"/>
    </source>
</evidence>
<dbReference type="VEuPathDB" id="FungiDB:FOZG_15939"/>
<dbReference type="AlphaFoldDB" id="A0A420RQU6"/>
<gene>
    <name evidence="3" type="ORF">BFJ68_g3642</name>
</gene>
<dbReference type="Proteomes" id="UP000285860">
    <property type="component" value="Unassembled WGS sequence"/>
</dbReference>
<dbReference type="EMBL" id="MRCY01000011">
    <property type="protein sequence ID" value="RKL19368.1"/>
    <property type="molecule type" value="Genomic_DNA"/>
</dbReference>
<keyword evidence="2" id="KW-0812">Transmembrane</keyword>
<reference evidence="3 4" key="1">
    <citation type="journal article" date="2018" name="Sci. Rep.">
        <title>Characterisation of pathogen-specific regions and novel effector candidates in Fusarium oxysporum f. sp. cepae.</title>
        <authorList>
            <person name="Armitage A.D."/>
            <person name="Taylor A."/>
            <person name="Sobczyk M.K."/>
            <person name="Baxter L."/>
            <person name="Greenfield B.P."/>
            <person name="Bates H.J."/>
            <person name="Wilson F."/>
            <person name="Jackson A.C."/>
            <person name="Ott S."/>
            <person name="Harrison R.J."/>
            <person name="Clarkson J.P."/>
        </authorList>
    </citation>
    <scope>NUCLEOTIDE SEQUENCE [LARGE SCALE GENOMIC DNA]</scope>
    <source>
        <strain evidence="3 4">Fo_A28</strain>
    </source>
</reference>
<feature type="transmembrane region" description="Helical" evidence="2">
    <location>
        <begin position="320"/>
        <end position="339"/>
    </location>
</feature>
<feature type="transmembrane region" description="Helical" evidence="2">
    <location>
        <begin position="22"/>
        <end position="40"/>
    </location>
</feature>
<sequence>MAQDKFQLNVHPWREVLLMRATGYPLFIIRYLRFTFAIVATGRRRVKYNYTFQNRDSSGPGIFAYPQPVSDERYVDYGLAQFDNQAHAVESLLNFYLALSLVDWFPSWIFATYRHNPVWANGPIRGPSRQLAQFTTSERLAGLVEELDRRPYEPNTPLPSDLPPPPPPPPRGAYISQNLKEREIDPVFTCVLAFVVLSSIDASIRWAKILTLRVLPTSWRFPDSITICHRPIPAESPQELEEYRREWDGPVASMFQKQQSRRLSFGRRTTQSAAQSSGNANTPSSPSPGHGQPNPRGNVPLAPSLLRDGLRIVREYQRLFLYYFVGYMQWEVVLGFAAIELVHNTIDLVLLQRSNRVCSRSGIDGDCG</sequence>
<evidence type="ECO:0000256" key="2">
    <source>
        <dbReference type="SAM" id="Phobius"/>
    </source>
</evidence>
<organism evidence="3 4">
    <name type="scientific">Fusarium oxysporum</name>
    <name type="common">Fusarium vascular wilt</name>
    <dbReference type="NCBI Taxonomy" id="5507"/>
    <lineage>
        <taxon>Eukaryota</taxon>
        <taxon>Fungi</taxon>
        <taxon>Dikarya</taxon>
        <taxon>Ascomycota</taxon>
        <taxon>Pezizomycotina</taxon>
        <taxon>Sordariomycetes</taxon>
        <taxon>Hypocreomycetidae</taxon>
        <taxon>Hypocreales</taxon>
        <taxon>Nectriaceae</taxon>
        <taxon>Fusarium</taxon>
        <taxon>Fusarium oxysporum species complex</taxon>
    </lineage>
</organism>